<dbReference type="InterPro" id="IPR050570">
    <property type="entry name" value="Cell_wall_metabolism_enzyme"/>
</dbReference>
<dbReference type="InterPro" id="IPR003646">
    <property type="entry name" value="SH3-like_bac-type"/>
</dbReference>
<feature type="chain" id="PRO_5007131907" evidence="1">
    <location>
        <begin position="27"/>
        <end position="265"/>
    </location>
</feature>
<proteinExistence type="predicted"/>
<dbReference type="InterPro" id="IPR011055">
    <property type="entry name" value="Dup_hybrid_motif"/>
</dbReference>
<evidence type="ECO:0000313" key="4">
    <source>
        <dbReference type="Proteomes" id="UP000023435"/>
    </source>
</evidence>
<evidence type="ECO:0000313" key="3">
    <source>
        <dbReference type="EMBL" id="KWS06510.1"/>
    </source>
</evidence>
<dbReference type="SUPFAM" id="SSF51261">
    <property type="entry name" value="Duplicated hybrid motif"/>
    <property type="match status" value="1"/>
</dbReference>
<gene>
    <name evidence="3" type="ORF">AZ78_4066</name>
</gene>
<keyword evidence="4" id="KW-1185">Reference proteome</keyword>
<dbReference type="Gene3D" id="2.30.30.40">
    <property type="entry name" value="SH3 Domains"/>
    <property type="match status" value="1"/>
</dbReference>
<dbReference type="OrthoDB" id="1099523at2"/>
<accession>A0A108UCQ9</accession>
<comment type="caution">
    <text evidence="3">The sequence shown here is derived from an EMBL/GenBank/DDBJ whole genome shotgun (WGS) entry which is preliminary data.</text>
</comment>
<dbReference type="EC" id="3.4.24.-" evidence="3"/>
<name>A0A108UCQ9_9GAMM</name>
<feature type="domain" description="SH3b" evidence="2">
    <location>
        <begin position="181"/>
        <end position="257"/>
    </location>
</feature>
<dbReference type="InterPro" id="IPR016047">
    <property type="entry name" value="M23ase_b-sheet_dom"/>
</dbReference>
<dbReference type="AlphaFoldDB" id="A0A108UCQ9"/>
<dbReference type="RefSeq" id="WP_036106669.1">
    <property type="nucleotide sequence ID" value="NZ_JAJA02000001.1"/>
</dbReference>
<dbReference type="PANTHER" id="PTHR21666:SF270">
    <property type="entry name" value="MUREIN HYDROLASE ACTIVATOR ENVC"/>
    <property type="match status" value="1"/>
</dbReference>
<protein>
    <submittedName>
        <fullName evidence="3">Peptidase, family M23</fullName>
        <ecNumber evidence="3">3.4.24.-</ecNumber>
    </submittedName>
</protein>
<dbReference type="Pfam" id="PF01551">
    <property type="entry name" value="Peptidase_M23"/>
    <property type="match status" value="1"/>
</dbReference>
<sequence>MTHPSRRALALASFAVLGLAATGAQAAPNFQMPFACGDTWVANTWNGHSPANSVDMNRPAGGGSTAGSTVVASAAGEVTVSTYSTTTGYGNYVVIDHGGGWKTLHAHLQSRAVSVGAKVKQGQKIGLVGNTSAKYELAPHLHYEQVYNGSVQKAKWNGVALRYFEKKNYKSKNSCATSSGGATGVVGTSGAALNVRSGAGTNYSVVDTVANGSNVNIRCQKTGESISGTYGTSTLWNNIGASGSNRYIPDAYTKTGSDGRVAPDC</sequence>
<organism evidence="3 4">
    <name type="scientific">Lysobacter capsici AZ78</name>
    <dbReference type="NCBI Taxonomy" id="1444315"/>
    <lineage>
        <taxon>Bacteria</taxon>
        <taxon>Pseudomonadati</taxon>
        <taxon>Pseudomonadota</taxon>
        <taxon>Gammaproteobacteria</taxon>
        <taxon>Lysobacterales</taxon>
        <taxon>Lysobacteraceae</taxon>
        <taxon>Lysobacter</taxon>
    </lineage>
</organism>
<dbReference type="CDD" id="cd12797">
    <property type="entry name" value="M23_peptidase"/>
    <property type="match status" value="1"/>
</dbReference>
<feature type="signal peptide" evidence="1">
    <location>
        <begin position="1"/>
        <end position="26"/>
    </location>
</feature>
<dbReference type="PROSITE" id="PS51781">
    <property type="entry name" value="SH3B"/>
    <property type="match status" value="1"/>
</dbReference>
<evidence type="ECO:0000259" key="2">
    <source>
        <dbReference type="PROSITE" id="PS51781"/>
    </source>
</evidence>
<keyword evidence="3" id="KW-0378">Hydrolase</keyword>
<keyword evidence="1" id="KW-0732">Signal</keyword>
<dbReference type="Gene3D" id="2.70.70.10">
    <property type="entry name" value="Glucose Permease (Domain IIA)"/>
    <property type="match status" value="1"/>
</dbReference>
<evidence type="ECO:0000256" key="1">
    <source>
        <dbReference type="SAM" id="SignalP"/>
    </source>
</evidence>
<reference evidence="3 4" key="1">
    <citation type="journal article" date="2014" name="Genome Announc.">
        <title>Draft Genome Sequence of Lysobacter capsici AZ78, a Bacterium Antagonistic to Plant-Pathogenic Oomycetes.</title>
        <authorList>
            <person name="Puopolo G."/>
            <person name="Sonego P."/>
            <person name="Engelen K."/>
            <person name="Pertot I."/>
        </authorList>
    </citation>
    <scope>NUCLEOTIDE SEQUENCE [LARGE SCALE GENOMIC DNA]</scope>
    <source>
        <strain evidence="3 4">AZ78</strain>
    </source>
</reference>
<dbReference type="EMBL" id="JAJA02000001">
    <property type="protein sequence ID" value="KWS06510.1"/>
    <property type="molecule type" value="Genomic_DNA"/>
</dbReference>
<dbReference type="Proteomes" id="UP000023435">
    <property type="component" value="Unassembled WGS sequence"/>
</dbReference>
<dbReference type="PANTHER" id="PTHR21666">
    <property type="entry name" value="PEPTIDASE-RELATED"/>
    <property type="match status" value="1"/>
</dbReference>
<dbReference type="GO" id="GO:0004222">
    <property type="term" value="F:metalloendopeptidase activity"/>
    <property type="evidence" value="ECO:0007669"/>
    <property type="project" value="TreeGrafter"/>
</dbReference>